<reference evidence="2 3" key="1">
    <citation type="submission" date="2015-08" db="EMBL/GenBank/DDBJ databases">
        <title>Genome sequencing of Penicillium nordicum.</title>
        <authorList>
            <person name="Nguyen H.D."/>
            <person name="Seifert K.A."/>
        </authorList>
    </citation>
    <scope>NUCLEOTIDE SEQUENCE [LARGE SCALE GENOMIC DNA]</scope>
    <source>
        <strain evidence="2 3">DAOMC 185683</strain>
    </source>
</reference>
<feature type="compositionally biased region" description="Basic and acidic residues" evidence="1">
    <location>
        <begin position="57"/>
        <end position="68"/>
    </location>
</feature>
<accession>A0A0M8P7Q8</accession>
<feature type="compositionally biased region" description="Basic residues" evidence="1">
    <location>
        <begin position="69"/>
        <end position="82"/>
    </location>
</feature>
<evidence type="ECO:0000313" key="2">
    <source>
        <dbReference type="EMBL" id="KOS43024.1"/>
    </source>
</evidence>
<dbReference type="AlphaFoldDB" id="A0A0M8P7Q8"/>
<sequence>MLATFPLTIPELSYQIHLLGVFDSVSCSFHPSLNQPEPERIAEREKLIMEPIGKDLTGNKKIDHDGDKSKKKRNHIKRMICS</sequence>
<dbReference type="Proteomes" id="UP000037696">
    <property type="component" value="Unassembled WGS sequence"/>
</dbReference>
<name>A0A0M8P7Q8_9EURO</name>
<keyword evidence="3" id="KW-1185">Reference proteome</keyword>
<organism evidence="2 3">
    <name type="scientific">Penicillium nordicum</name>
    <dbReference type="NCBI Taxonomy" id="229535"/>
    <lineage>
        <taxon>Eukaryota</taxon>
        <taxon>Fungi</taxon>
        <taxon>Dikarya</taxon>
        <taxon>Ascomycota</taxon>
        <taxon>Pezizomycotina</taxon>
        <taxon>Eurotiomycetes</taxon>
        <taxon>Eurotiomycetidae</taxon>
        <taxon>Eurotiales</taxon>
        <taxon>Aspergillaceae</taxon>
        <taxon>Penicillium</taxon>
    </lineage>
</organism>
<evidence type="ECO:0000256" key="1">
    <source>
        <dbReference type="SAM" id="MobiDB-lite"/>
    </source>
</evidence>
<protein>
    <submittedName>
        <fullName evidence="2">Uncharacterized protein</fullName>
    </submittedName>
</protein>
<comment type="caution">
    <text evidence="2">The sequence shown here is derived from an EMBL/GenBank/DDBJ whole genome shotgun (WGS) entry which is preliminary data.</text>
</comment>
<evidence type="ECO:0000313" key="3">
    <source>
        <dbReference type="Proteomes" id="UP000037696"/>
    </source>
</evidence>
<gene>
    <name evidence="2" type="ORF">ACN38_g6065</name>
</gene>
<proteinExistence type="predicted"/>
<dbReference type="EMBL" id="LHQQ01000091">
    <property type="protein sequence ID" value="KOS43024.1"/>
    <property type="molecule type" value="Genomic_DNA"/>
</dbReference>
<feature type="region of interest" description="Disordered" evidence="1">
    <location>
        <begin position="53"/>
        <end position="82"/>
    </location>
</feature>